<feature type="compositionally biased region" description="Basic and acidic residues" evidence="1">
    <location>
        <begin position="141"/>
        <end position="159"/>
    </location>
</feature>
<feature type="region of interest" description="Disordered" evidence="1">
    <location>
        <begin position="141"/>
        <end position="199"/>
    </location>
</feature>
<evidence type="ECO:0000313" key="3">
    <source>
        <dbReference type="EMBL" id="KAK2999206.1"/>
    </source>
</evidence>
<evidence type="ECO:0000259" key="2">
    <source>
        <dbReference type="Pfam" id="PF03732"/>
    </source>
</evidence>
<feature type="compositionally biased region" description="Basic and acidic residues" evidence="1">
    <location>
        <begin position="166"/>
        <end position="199"/>
    </location>
</feature>
<dbReference type="InterPro" id="IPR005162">
    <property type="entry name" value="Retrotrans_gag_dom"/>
</dbReference>
<evidence type="ECO:0000256" key="1">
    <source>
        <dbReference type="SAM" id="MobiDB-lite"/>
    </source>
</evidence>
<evidence type="ECO:0000313" key="4">
    <source>
        <dbReference type="Proteomes" id="UP001188597"/>
    </source>
</evidence>
<proteinExistence type="predicted"/>
<organism evidence="3 4">
    <name type="scientific">Escallonia herrerae</name>
    <dbReference type="NCBI Taxonomy" id="1293975"/>
    <lineage>
        <taxon>Eukaryota</taxon>
        <taxon>Viridiplantae</taxon>
        <taxon>Streptophyta</taxon>
        <taxon>Embryophyta</taxon>
        <taxon>Tracheophyta</taxon>
        <taxon>Spermatophyta</taxon>
        <taxon>Magnoliopsida</taxon>
        <taxon>eudicotyledons</taxon>
        <taxon>Gunneridae</taxon>
        <taxon>Pentapetalae</taxon>
        <taxon>asterids</taxon>
        <taxon>campanulids</taxon>
        <taxon>Escalloniales</taxon>
        <taxon>Escalloniaceae</taxon>
        <taxon>Escallonia</taxon>
    </lineage>
</organism>
<gene>
    <name evidence="3" type="ORF">RJ639_022785</name>
</gene>
<dbReference type="AlphaFoldDB" id="A0AA89AEE6"/>
<dbReference type="EMBL" id="JAVXUP010003364">
    <property type="protein sequence ID" value="KAK2999206.1"/>
    <property type="molecule type" value="Genomic_DNA"/>
</dbReference>
<keyword evidence="4" id="KW-1185">Reference proteome</keyword>
<name>A0AA89AEE6_9ASTE</name>
<sequence length="274" mass="32213">MREARQVDNLFWHLERYFKALDIDDEKEKVQTVVMYLNDTAALRWRCHYADGCDVKTWEKFKHELKRQFYPESIIDIAMINLQWMRKKGSIREYMFERQRLCFFVDGLQQWVATELWRREPYNLSSAMMIVERLGDFKQCERPRSPRHERAKGRGDGRLKSGSPKATDDERNEEEGRYCLHKGEKEHEGSRKQGDTRDYKAYGGPRGGCFHGSDPYYRKDCQHKGKMIAFLKKHKGNKGDSSSSDGEACMGTWQMVASDLSCSRAHLHYSTTQV</sequence>
<accession>A0AA89AEE6</accession>
<feature type="domain" description="Retrotransposon gag" evidence="2">
    <location>
        <begin position="33"/>
        <end position="103"/>
    </location>
</feature>
<comment type="caution">
    <text evidence="3">The sequence shown here is derived from an EMBL/GenBank/DDBJ whole genome shotgun (WGS) entry which is preliminary data.</text>
</comment>
<reference evidence="3" key="1">
    <citation type="submission" date="2022-12" db="EMBL/GenBank/DDBJ databases">
        <title>Draft genome assemblies for two species of Escallonia (Escalloniales).</title>
        <authorList>
            <person name="Chanderbali A."/>
            <person name="Dervinis C."/>
            <person name="Anghel I."/>
            <person name="Soltis D."/>
            <person name="Soltis P."/>
            <person name="Zapata F."/>
        </authorList>
    </citation>
    <scope>NUCLEOTIDE SEQUENCE</scope>
    <source>
        <strain evidence="3">UCBG64.0493</strain>
        <tissue evidence="3">Leaf</tissue>
    </source>
</reference>
<dbReference type="Pfam" id="PF03732">
    <property type="entry name" value="Retrotrans_gag"/>
    <property type="match status" value="1"/>
</dbReference>
<dbReference type="Proteomes" id="UP001188597">
    <property type="component" value="Unassembled WGS sequence"/>
</dbReference>
<protein>
    <recommendedName>
        <fullName evidence="2">Retrotransposon gag domain-containing protein</fullName>
    </recommendedName>
</protein>